<evidence type="ECO:0000256" key="15">
    <source>
        <dbReference type="SAM" id="MobiDB-lite"/>
    </source>
</evidence>
<evidence type="ECO:0000259" key="19">
    <source>
        <dbReference type="PROSITE" id="PS50894"/>
    </source>
</evidence>
<dbReference type="PROSITE" id="PS50894">
    <property type="entry name" value="HPT"/>
    <property type="match status" value="1"/>
</dbReference>
<dbReference type="InterPro" id="IPR003661">
    <property type="entry name" value="HisK_dim/P_dom"/>
</dbReference>
<dbReference type="InterPro" id="IPR011006">
    <property type="entry name" value="CheY-like_superfamily"/>
</dbReference>
<feature type="domain" description="Response regulatory" evidence="18">
    <location>
        <begin position="505"/>
        <end position="622"/>
    </location>
</feature>
<dbReference type="SUPFAM" id="SSF52172">
    <property type="entry name" value="CheY-like"/>
    <property type="match status" value="1"/>
</dbReference>
<dbReference type="PRINTS" id="PR00344">
    <property type="entry name" value="BCTRLSENSOR"/>
</dbReference>
<dbReference type="Gene3D" id="3.30.565.10">
    <property type="entry name" value="Histidine kinase-like ATPase, C-terminal domain"/>
    <property type="match status" value="1"/>
</dbReference>
<dbReference type="SMART" id="SM00448">
    <property type="entry name" value="REC"/>
    <property type="match status" value="1"/>
</dbReference>
<dbReference type="SUPFAM" id="SSF47226">
    <property type="entry name" value="Histidine-containing phosphotransfer domain, HPT domain"/>
    <property type="match status" value="1"/>
</dbReference>
<dbReference type="SMART" id="SM00388">
    <property type="entry name" value="HisKA"/>
    <property type="match status" value="1"/>
</dbReference>
<comment type="subcellular location">
    <subcellularLocation>
        <location evidence="2">Cell membrane</location>
        <topology evidence="2">Multi-pass membrane protein</topology>
    </subcellularLocation>
</comment>
<dbReference type="Pfam" id="PF02518">
    <property type="entry name" value="HATPase_c"/>
    <property type="match status" value="1"/>
</dbReference>
<dbReference type="InterPro" id="IPR005467">
    <property type="entry name" value="His_kinase_dom"/>
</dbReference>
<accession>A0ABU9B9Q6</accession>
<evidence type="ECO:0000259" key="17">
    <source>
        <dbReference type="PROSITE" id="PS50109"/>
    </source>
</evidence>
<evidence type="ECO:0000313" key="20">
    <source>
        <dbReference type="EMBL" id="MEK8025393.1"/>
    </source>
</evidence>
<feature type="compositionally biased region" description="Low complexity" evidence="15">
    <location>
        <begin position="633"/>
        <end position="647"/>
    </location>
</feature>
<dbReference type="InterPro" id="IPR036890">
    <property type="entry name" value="HATPase_C_sf"/>
</dbReference>
<keyword evidence="10" id="KW-0902">Two-component regulatory system</keyword>
<keyword evidence="11 16" id="KW-0472">Membrane</keyword>
<keyword evidence="14" id="KW-0175">Coiled coil</keyword>
<dbReference type="SMART" id="SM00387">
    <property type="entry name" value="HATPase_c"/>
    <property type="match status" value="1"/>
</dbReference>
<name>A0ABU9B9Q6_9BURK</name>
<organism evidence="20 21">
    <name type="scientific">Pseudaquabacterium rugosum</name>
    <dbReference type="NCBI Taxonomy" id="2984194"/>
    <lineage>
        <taxon>Bacteria</taxon>
        <taxon>Pseudomonadati</taxon>
        <taxon>Pseudomonadota</taxon>
        <taxon>Betaproteobacteria</taxon>
        <taxon>Burkholderiales</taxon>
        <taxon>Sphaerotilaceae</taxon>
        <taxon>Pseudaquabacterium</taxon>
    </lineage>
</organism>
<dbReference type="PANTHER" id="PTHR45339">
    <property type="entry name" value="HYBRID SIGNAL TRANSDUCTION HISTIDINE KINASE J"/>
    <property type="match status" value="1"/>
</dbReference>
<dbReference type="Gene3D" id="1.20.120.160">
    <property type="entry name" value="HPT domain"/>
    <property type="match status" value="1"/>
</dbReference>
<evidence type="ECO:0000256" key="9">
    <source>
        <dbReference type="ARBA" id="ARBA00022989"/>
    </source>
</evidence>
<evidence type="ECO:0000313" key="21">
    <source>
        <dbReference type="Proteomes" id="UP001368500"/>
    </source>
</evidence>
<comment type="caution">
    <text evidence="20">The sequence shown here is derived from an EMBL/GenBank/DDBJ whole genome shotgun (WGS) entry which is preliminary data.</text>
</comment>
<evidence type="ECO:0000256" key="7">
    <source>
        <dbReference type="ARBA" id="ARBA00022741"/>
    </source>
</evidence>
<evidence type="ECO:0000256" key="10">
    <source>
        <dbReference type="ARBA" id="ARBA00023012"/>
    </source>
</evidence>
<dbReference type="InterPro" id="IPR008207">
    <property type="entry name" value="Sig_transdc_His_kin_Hpt_dom"/>
</dbReference>
<evidence type="ECO:0000256" key="13">
    <source>
        <dbReference type="PROSITE-ProRule" id="PRU00169"/>
    </source>
</evidence>
<evidence type="ECO:0000256" key="2">
    <source>
        <dbReference type="ARBA" id="ARBA00004651"/>
    </source>
</evidence>
<dbReference type="Gene3D" id="3.40.50.2300">
    <property type="match status" value="1"/>
</dbReference>
<keyword evidence="21" id="KW-1185">Reference proteome</keyword>
<feature type="region of interest" description="Disordered" evidence="15">
    <location>
        <begin position="628"/>
        <end position="714"/>
    </location>
</feature>
<dbReference type="CDD" id="cd00082">
    <property type="entry name" value="HisKA"/>
    <property type="match status" value="1"/>
</dbReference>
<dbReference type="Pfam" id="PF00072">
    <property type="entry name" value="Response_reg"/>
    <property type="match status" value="1"/>
</dbReference>
<comment type="catalytic activity">
    <reaction evidence="1">
        <text>ATP + protein L-histidine = ADP + protein N-phospho-L-histidine.</text>
        <dbReference type="EC" id="2.7.13.3"/>
    </reaction>
</comment>
<feature type="coiled-coil region" evidence="14">
    <location>
        <begin position="224"/>
        <end position="251"/>
    </location>
</feature>
<dbReference type="SUPFAM" id="SSF47384">
    <property type="entry name" value="Homodimeric domain of signal transducing histidine kinase"/>
    <property type="match status" value="1"/>
</dbReference>
<dbReference type="CDD" id="cd16922">
    <property type="entry name" value="HATPase_EvgS-ArcB-TorS-like"/>
    <property type="match status" value="1"/>
</dbReference>
<dbReference type="EMBL" id="JBBUTF010000004">
    <property type="protein sequence ID" value="MEK8025393.1"/>
    <property type="molecule type" value="Genomic_DNA"/>
</dbReference>
<evidence type="ECO:0000256" key="6">
    <source>
        <dbReference type="ARBA" id="ARBA00022692"/>
    </source>
</evidence>
<dbReference type="CDD" id="cd00088">
    <property type="entry name" value="HPT"/>
    <property type="match status" value="1"/>
</dbReference>
<evidence type="ECO:0000256" key="14">
    <source>
        <dbReference type="SAM" id="Coils"/>
    </source>
</evidence>
<dbReference type="PROSITE" id="PS50110">
    <property type="entry name" value="RESPONSE_REGULATORY"/>
    <property type="match status" value="1"/>
</dbReference>
<dbReference type="Pfam" id="PF01627">
    <property type="entry name" value="Hpt"/>
    <property type="match status" value="1"/>
</dbReference>
<feature type="transmembrane region" description="Helical" evidence="16">
    <location>
        <begin position="26"/>
        <end position="46"/>
    </location>
</feature>
<dbReference type="Proteomes" id="UP001368500">
    <property type="component" value="Unassembled WGS sequence"/>
</dbReference>
<dbReference type="PROSITE" id="PS50109">
    <property type="entry name" value="HIS_KIN"/>
    <property type="match status" value="1"/>
</dbReference>
<dbReference type="InterPro" id="IPR036097">
    <property type="entry name" value="HisK_dim/P_sf"/>
</dbReference>
<evidence type="ECO:0000256" key="11">
    <source>
        <dbReference type="ARBA" id="ARBA00023136"/>
    </source>
</evidence>
<evidence type="ECO:0000256" key="3">
    <source>
        <dbReference type="ARBA" id="ARBA00012438"/>
    </source>
</evidence>
<sequence>MDPTTVDPPARPVRARGARSRRGRHLLQAIAGVLVAGFAVVGWLQWRQIGMLSDTVRYQGDNLAFGFFQLEAETMQLRDMLRQGLREPADLDPTALRQRYEIYASRLPLIEVERTRGYVDFGPIHLQTLAMARAFVEHQDPVLAETSTAPLDRATLRRALDELERQMAPLHDLSLLANHLVAEQVGRRNDTVRDLTRLGIALTAFQSLLTLTFAWLALRQFRLLSQRRDEAEQLAAHLGEARREAESASQSKSAFLANMSHELRTPFNGMLGMLALLESSRLSAEQADHVRTARESARHLLELLNDILDISKLESGRLEILPWPLDLHRLVEEVQLLMTLSAEAKGLRLEVTISADVPHAVVADGKRLKQILFNLMSNAVKFTDVGEIRLDVRLDGPLGASGWPLKLAVSDTGIGIAPEVRSRLFQRFSQGDASTSRRYGGSGLGLEISRSLARMMGGDIAVESQPGHGSVFTLGLTLPACELATEAPEPPAPRLPPVPPEQALELLVADDHPVNRKFMALLLSRLGHRVRLVANGAEAVTAVHQRRPDLIFMDLHMPVLDGLQATRTLRALPGDAGRVPVVALTADAYLETRDRLHEAGVDHFLPKPVQPEDIEQLLIRLFGERARARRPEAPATGTAGTATQPPADRSQGTPAAPPAASPTKRSASVVDVRQAPATIGRVSTDDVRTAERQPVPAPDAPAPALAPAGSPRQRFRASDVGQTLDMAIIGEVCVGISVQGLRSVLSSLFGDEAGTLRGLREALQQELPVTGEIARRAHALKGAAASVGLRALAEQARQLEDEGETMPPAHRRQQAAELDARIEFSRALLARMGLL</sequence>
<evidence type="ECO:0000256" key="1">
    <source>
        <dbReference type="ARBA" id="ARBA00000085"/>
    </source>
</evidence>
<dbReference type="InterPro" id="IPR003594">
    <property type="entry name" value="HATPase_dom"/>
</dbReference>
<keyword evidence="5 13" id="KW-0597">Phosphoprotein</keyword>
<evidence type="ECO:0000259" key="18">
    <source>
        <dbReference type="PROSITE" id="PS50110"/>
    </source>
</evidence>
<dbReference type="Gene3D" id="1.10.287.130">
    <property type="match status" value="1"/>
</dbReference>
<keyword evidence="6 16" id="KW-0812">Transmembrane</keyword>
<evidence type="ECO:0000256" key="12">
    <source>
        <dbReference type="PROSITE-ProRule" id="PRU00110"/>
    </source>
</evidence>
<feature type="modified residue" description="Phosphohistidine" evidence="12">
    <location>
        <position position="778"/>
    </location>
</feature>
<dbReference type="EC" id="2.7.13.3" evidence="3"/>
<keyword evidence="9 16" id="KW-1133">Transmembrane helix</keyword>
<keyword evidence="8 20" id="KW-0067">ATP-binding</keyword>
<proteinExistence type="predicted"/>
<keyword evidence="7" id="KW-0547">Nucleotide-binding</keyword>
<evidence type="ECO:0000256" key="16">
    <source>
        <dbReference type="SAM" id="Phobius"/>
    </source>
</evidence>
<dbReference type="InterPro" id="IPR036641">
    <property type="entry name" value="HPT_dom_sf"/>
</dbReference>
<evidence type="ECO:0000256" key="8">
    <source>
        <dbReference type="ARBA" id="ARBA00022840"/>
    </source>
</evidence>
<feature type="domain" description="Histidine kinase" evidence="17">
    <location>
        <begin position="258"/>
        <end position="480"/>
    </location>
</feature>
<feature type="transmembrane region" description="Helical" evidence="16">
    <location>
        <begin position="198"/>
        <end position="218"/>
    </location>
</feature>
<dbReference type="Pfam" id="PF00512">
    <property type="entry name" value="HisKA"/>
    <property type="match status" value="1"/>
</dbReference>
<feature type="modified residue" description="4-aspartylphosphate" evidence="13">
    <location>
        <position position="554"/>
    </location>
</feature>
<dbReference type="CDD" id="cd17546">
    <property type="entry name" value="REC_hyHK_CKI1_RcsC-like"/>
    <property type="match status" value="1"/>
</dbReference>
<protein>
    <recommendedName>
        <fullName evidence="3">histidine kinase</fullName>
        <ecNumber evidence="3">2.7.13.3</ecNumber>
    </recommendedName>
</protein>
<dbReference type="InterPro" id="IPR001789">
    <property type="entry name" value="Sig_transdc_resp-reg_receiver"/>
</dbReference>
<dbReference type="RefSeq" id="WP_341373176.1">
    <property type="nucleotide sequence ID" value="NZ_JBBUTF010000004.1"/>
</dbReference>
<dbReference type="InterPro" id="IPR004358">
    <property type="entry name" value="Sig_transdc_His_kin-like_C"/>
</dbReference>
<reference evidence="20 21" key="1">
    <citation type="submission" date="2024-04" db="EMBL/GenBank/DDBJ databases">
        <title>Novel species of the genus Ideonella isolated from streams.</title>
        <authorList>
            <person name="Lu H."/>
        </authorList>
    </citation>
    <scope>NUCLEOTIDE SEQUENCE [LARGE SCALE GENOMIC DNA]</scope>
    <source>
        <strain evidence="20 21">BYS139W</strain>
    </source>
</reference>
<dbReference type="SUPFAM" id="SSF55874">
    <property type="entry name" value="ATPase domain of HSP90 chaperone/DNA topoisomerase II/histidine kinase"/>
    <property type="match status" value="1"/>
</dbReference>
<gene>
    <name evidence="20" type="ORF">AACH11_05410</name>
</gene>
<evidence type="ECO:0000256" key="4">
    <source>
        <dbReference type="ARBA" id="ARBA00022475"/>
    </source>
</evidence>
<dbReference type="PANTHER" id="PTHR45339:SF1">
    <property type="entry name" value="HYBRID SIGNAL TRANSDUCTION HISTIDINE KINASE J"/>
    <property type="match status" value="1"/>
</dbReference>
<dbReference type="GO" id="GO:0005524">
    <property type="term" value="F:ATP binding"/>
    <property type="evidence" value="ECO:0007669"/>
    <property type="project" value="UniProtKB-KW"/>
</dbReference>
<keyword evidence="4" id="KW-1003">Cell membrane</keyword>
<evidence type="ECO:0000256" key="5">
    <source>
        <dbReference type="ARBA" id="ARBA00022553"/>
    </source>
</evidence>
<feature type="domain" description="HPt" evidence="19">
    <location>
        <begin position="737"/>
        <end position="835"/>
    </location>
</feature>